<organism evidence="1 2">
    <name type="scientific">Vitis vinifera</name>
    <name type="common">Grape</name>
    <dbReference type="NCBI Taxonomy" id="29760"/>
    <lineage>
        <taxon>Eukaryota</taxon>
        <taxon>Viridiplantae</taxon>
        <taxon>Streptophyta</taxon>
        <taxon>Embryophyta</taxon>
        <taxon>Tracheophyta</taxon>
        <taxon>Spermatophyta</taxon>
        <taxon>Magnoliopsida</taxon>
        <taxon>eudicotyledons</taxon>
        <taxon>Gunneridae</taxon>
        <taxon>Pentapetalae</taxon>
        <taxon>rosids</taxon>
        <taxon>Vitales</taxon>
        <taxon>Vitaceae</taxon>
        <taxon>Viteae</taxon>
        <taxon>Vitis</taxon>
    </lineage>
</organism>
<comment type="caution">
    <text evidence="1">The sequence shown here is derived from an EMBL/GenBank/DDBJ whole genome shotgun (WGS) entry which is preliminary data.</text>
</comment>
<proteinExistence type="predicted"/>
<protein>
    <submittedName>
        <fullName evidence="1">Uncharacterized protein</fullName>
    </submittedName>
</protein>
<evidence type="ECO:0000313" key="1">
    <source>
        <dbReference type="EMBL" id="RVW27883.1"/>
    </source>
</evidence>
<sequence length="213" mass="25108">MAPPIRDKKQGVGEGYVQLVSYMGVLARTMVPVYHTDWRVVPVELKEKLWDCVKGAFLVDENSKNNVISSIGTSFRSFRHRLTKEYILPYKDKPEYLLHPPTEYNYIPIEDWRKLVANRLSKEFQVKSKKGKERRAKYVYIHRMQKTGSRKPIDRWVLWKLARLKKGEYDEVTRPVVEKIDELTRLLRKGRSHVLAKGYPHFSIGYIRASWTG</sequence>
<reference evidence="1 2" key="1">
    <citation type="journal article" date="2018" name="PLoS Genet.">
        <title>Population sequencing reveals clonal diversity and ancestral inbreeding in the grapevine cultivar Chardonnay.</title>
        <authorList>
            <person name="Roach M.J."/>
            <person name="Johnson D.L."/>
            <person name="Bohlmann J."/>
            <person name="van Vuuren H.J."/>
            <person name="Jones S.J."/>
            <person name="Pretorius I.S."/>
            <person name="Schmidt S.A."/>
            <person name="Borneman A.R."/>
        </authorList>
    </citation>
    <scope>NUCLEOTIDE SEQUENCE [LARGE SCALE GENOMIC DNA]</scope>
    <source>
        <strain evidence="2">cv. Chardonnay</strain>
        <tissue evidence="1">Leaf</tissue>
    </source>
</reference>
<dbReference type="PANTHER" id="PTHR33018">
    <property type="entry name" value="OS10G0338966 PROTEIN-RELATED"/>
    <property type="match status" value="1"/>
</dbReference>
<evidence type="ECO:0000313" key="2">
    <source>
        <dbReference type="Proteomes" id="UP000288805"/>
    </source>
</evidence>
<accession>A0A438CXF0</accession>
<dbReference type="Proteomes" id="UP000288805">
    <property type="component" value="Unassembled WGS sequence"/>
</dbReference>
<dbReference type="AlphaFoldDB" id="A0A438CXF0"/>
<gene>
    <name evidence="1" type="ORF">CK203_084926</name>
</gene>
<dbReference type="EMBL" id="QGNW01001932">
    <property type="protein sequence ID" value="RVW27883.1"/>
    <property type="molecule type" value="Genomic_DNA"/>
</dbReference>
<name>A0A438CXF0_VITVI</name>
<dbReference type="PANTHER" id="PTHR33018:SF31">
    <property type="entry name" value="TRANSPOSASE, PTTA_EN_SPM, PLANT"/>
    <property type="match status" value="1"/>
</dbReference>